<feature type="compositionally biased region" description="Basic residues" evidence="1">
    <location>
        <begin position="191"/>
        <end position="212"/>
    </location>
</feature>
<feature type="compositionally biased region" description="Acidic residues" evidence="1">
    <location>
        <begin position="173"/>
        <end position="183"/>
    </location>
</feature>
<evidence type="ECO:0000256" key="1">
    <source>
        <dbReference type="SAM" id="MobiDB-lite"/>
    </source>
</evidence>
<feature type="compositionally biased region" description="Polar residues" evidence="1">
    <location>
        <begin position="230"/>
        <end position="248"/>
    </location>
</feature>
<sequence>MAGARTRAQGASPGGFKTLDDIEKPKRGKGNGKGRGRAKKTKAEPVEPSVESDRKTLNHQPQIHRRTNSPESHSPSPTPADYRLESRSTSPPPRNNTTSNDASSDNDAVNKEQNPERSSPLGSNRKRSRVEESSTHQSDDITRGDSEEVQQPSSKRTRFHKVTETNNAGAEVVEADAEAEESTEPVAEKRPRGRPARNRAKATPKPANKIRGRKQDPIVLNESSSDESPETTVSPLLSRSKSASKQPITPSPRTPQNQQEHSSADEEEHKAAPSTTSKTSPNLTFPPPGLQPTTQAEAVKPAPSLAEIGPDPETTHEGCIKALWISSYCPSSFIIIINQAYTWHGKDREASKGKEVAKEVTKEVSQNTNDVAQTERKKMTAVASNKSKAMPSIEQITAFLDSFDGQQASYNPNTQMVVRKPLAQEPKTPSRHGFVVPGYESDDDTVMSDEETAQEVEEPKTPEAPASPVQEASPRSSWWNPISTVATMITSPFRKQSAAPAPLPRNKLVPPPFIFKQPPTTPSAAPLKRMSKSDRKRNNRNNIQGRLGATGFQTERRPRHKNVERTPVHRSGLLTPDEVKEIHRAQDEYAAKHQNRGPLIVANRDIHKASREAHRNTFADPVEKVTRPSTPARSGDKRDANGAPRSPRFPQPWNEVLAQDTTDEDDNPRWDQYRDIDAFPKQDIFKPAGDKRIPDERENDYTYVLDQRQKNVLFYPRSPYNMFDIPGHKLTANHIANLEEGLPLLTPRDEFGIAIKKLRYDMTRPLNDTGPANVFEQLHDWDKKHNGLKPPTKPKPGNATLPGTLEKAPISEAVQQAMNKANKYLPAKSSGLRNVATMSPLQGEQDSGTMVLKKPDHPIFQFDFADEEIGFVCDHSVKLAVADCVGKGLIPITPIPEHIWNEHVDLPECATSREQLLNYLQELMPESMAQLIME</sequence>
<dbReference type="Proteomes" id="UP000322873">
    <property type="component" value="Unassembled WGS sequence"/>
</dbReference>
<protein>
    <submittedName>
        <fullName evidence="2">Uncharacterized protein</fullName>
    </submittedName>
</protein>
<dbReference type="AlphaFoldDB" id="A0A5M9K3I5"/>
<evidence type="ECO:0000313" key="2">
    <source>
        <dbReference type="EMBL" id="KAA8575490.1"/>
    </source>
</evidence>
<feature type="region of interest" description="Disordered" evidence="1">
    <location>
        <begin position="1"/>
        <end position="313"/>
    </location>
</feature>
<feature type="region of interest" description="Disordered" evidence="1">
    <location>
        <begin position="783"/>
        <end position="804"/>
    </location>
</feature>
<feature type="compositionally biased region" description="Basic and acidic residues" evidence="1">
    <location>
        <begin position="129"/>
        <end position="146"/>
    </location>
</feature>
<accession>A0A5M9K3I5</accession>
<feature type="compositionally biased region" description="Acidic residues" evidence="1">
    <location>
        <begin position="440"/>
        <end position="456"/>
    </location>
</feature>
<feature type="compositionally biased region" description="Basic and acidic residues" evidence="1">
    <location>
        <begin position="612"/>
        <end position="626"/>
    </location>
</feature>
<feature type="region of interest" description="Disordered" evidence="1">
    <location>
        <begin position="423"/>
        <end position="476"/>
    </location>
</feature>
<feature type="region of interest" description="Disordered" evidence="1">
    <location>
        <begin position="515"/>
        <end position="545"/>
    </location>
</feature>
<evidence type="ECO:0000313" key="3">
    <source>
        <dbReference type="Proteomes" id="UP000322873"/>
    </source>
</evidence>
<organism evidence="2 3">
    <name type="scientific">Monilinia fructicola</name>
    <name type="common">Brown rot fungus</name>
    <name type="synonym">Ciboria fructicola</name>
    <dbReference type="NCBI Taxonomy" id="38448"/>
    <lineage>
        <taxon>Eukaryota</taxon>
        <taxon>Fungi</taxon>
        <taxon>Dikarya</taxon>
        <taxon>Ascomycota</taxon>
        <taxon>Pezizomycotina</taxon>
        <taxon>Leotiomycetes</taxon>
        <taxon>Helotiales</taxon>
        <taxon>Sclerotiniaceae</taxon>
        <taxon>Monilinia</taxon>
    </lineage>
</organism>
<feature type="compositionally biased region" description="Basic residues" evidence="1">
    <location>
        <begin position="26"/>
        <end position="40"/>
    </location>
</feature>
<name>A0A5M9K3I5_MONFR</name>
<feature type="compositionally biased region" description="Basic and acidic residues" evidence="1">
    <location>
        <begin position="262"/>
        <end position="271"/>
    </location>
</feature>
<reference evidence="2 3" key="1">
    <citation type="submission" date="2019-06" db="EMBL/GenBank/DDBJ databases">
        <title>Genome Sequence of the Brown Rot Fungal Pathogen Monilinia fructicola.</title>
        <authorList>
            <person name="De Miccolis Angelini R.M."/>
            <person name="Landi L."/>
            <person name="Abate D."/>
            <person name="Pollastro S."/>
            <person name="Romanazzi G."/>
            <person name="Faretra F."/>
        </authorList>
    </citation>
    <scope>NUCLEOTIDE SEQUENCE [LARGE SCALE GENOMIC DNA]</scope>
    <source>
        <strain evidence="2 3">Mfrc123</strain>
    </source>
</reference>
<keyword evidence="3" id="KW-1185">Reference proteome</keyword>
<feature type="compositionally biased region" description="Low complexity" evidence="1">
    <location>
        <begin position="95"/>
        <end position="107"/>
    </location>
</feature>
<feature type="region of interest" description="Disordered" evidence="1">
    <location>
        <begin position="612"/>
        <end position="654"/>
    </location>
</feature>
<comment type="caution">
    <text evidence="2">The sequence shown here is derived from an EMBL/GenBank/DDBJ whole genome shotgun (WGS) entry which is preliminary data.</text>
</comment>
<dbReference type="EMBL" id="VICG01000002">
    <property type="protein sequence ID" value="KAA8575490.1"/>
    <property type="molecule type" value="Genomic_DNA"/>
</dbReference>
<feature type="compositionally biased region" description="Polar residues" evidence="1">
    <location>
        <begin position="273"/>
        <end position="283"/>
    </location>
</feature>
<feature type="compositionally biased region" description="Basic and acidic residues" evidence="1">
    <location>
        <begin position="41"/>
        <end position="56"/>
    </location>
</feature>
<dbReference type="VEuPathDB" id="FungiDB:MFRU_002g00560"/>
<gene>
    <name evidence="2" type="ORF">EYC84_004643</name>
</gene>
<proteinExistence type="predicted"/>